<name>A0AAV9T7E9_9PEZI</name>
<dbReference type="PANTHER" id="PTHR48079">
    <property type="entry name" value="PROTEIN YEEZ"/>
    <property type="match status" value="1"/>
</dbReference>
<dbReference type="InterPro" id="IPR036291">
    <property type="entry name" value="NAD(P)-bd_dom_sf"/>
</dbReference>
<dbReference type="SUPFAM" id="SSF51735">
    <property type="entry name" value="NAD(P)-binding Rossmann-fold domains"/>
    <property type="match status" value="1"/>
</dbReference>
<dbReference type="Gene3D" id="3.40.50.720">
    <property type="entry name" value="NAD(P)-binding Rossmann-like Domain"/>
    <property type="match status" value="2"/>
</dbReference>
<evidence type="ECO:0000313" key="2">
    <source>
        <dbReference type="EMBL" id="KAK6214935.1"/>
    </source>
</evidence>
<dbReference type="InterPro" id="IPR016040">
    <property type="entry name" value="NAD(P)-bd_dom"/>
</dbReference>
<dbReference type="GO" id="GO:0005737">
    <property type="term" value="C:cytoplasm"/>
    <property type="evidence" value="ECO:0007669"/>
    <property type="project" value="TreeGrafter"/>
</dbReference>
<dbReference type="EMBL" id="JASAOK010000043">
    <property type="protein sequence ID" value="KAK6214935.1"/>
    <property type="molecule type" value="Genomic_DNA"/>
</dbReference>
<protein>
    <recommendedName>
        <fullName evidence="1">NAD(P)-binding domain-containing protein</fullName>
    </recommendedName>
</protein>
<feature type="domain" description="NAD(P)-binding" evidence="1">
    <location>
        <begin position="9"/>
        <end position="89"/>
    </location>
</feature>
<proteinExistence type="predicted"/>
<dbReference type="PANTHER" id="PTHR48079:SF6">
    <property type="entry name" value="NAD(P)-BINDING DOMAIN-CONTAINING PROTEIN-RELATED"/>
    <property type="match status" value="1"/>
</dbReference>
<evidence type="ECO:0000259" key="1">
    <source>
        <dbReference type="Pfam" id="PF13460"/>
    </source>
</evidence>
<organism evidence="2 3">
    <name type="scientific">Colletotrichum tabaci</name>
    <dbReference type="NCBI Taxonomy" id="1209068"/>
    <lineage>
        <taxon>Eukaryota</taxon>
        <taxon>Fungi</taxon>
        <taxon>Dikarya</taxon>
        <taxon>Ascomycota</taxon>
        <taxon>Pezizomycotina</taxon>
        <taxon>Sordariomycetes</taxon>
        <taxon>Hypocreomycetidae</taxon>
        <taxon>Glomerellales</taxon>
        <taxon>Glomerellaceae</taxon>
        <taxon>Colletotrichum</taxon>
        <taxon>Colletotrichum destructivum species complex</taxon>
    </lineage>
</organism>
<keyword evidence="3" id="KW-1185">Reference proteome</keyword>
<dbReference type="Pfam" id="PF13460">
    <property type="entry name" value="NAD_binding_10"/>
    <property type="match status" value="1"/>
</dbReference>
<dbReference type="Proteomes" id="UP001327957">
    <property type="component" value="Unassembled WGS sequence"/>
</dbReference>
<accession>A0AAV9T7E9</accession>
<evidence type="ECO:0000313" key="3">
    <source>
        <dbReference type="Proteomes" id="UP001327957"/>
    </source>
</evidence>
<gene>
    <name evidence="2" type="ORF">QIS74_07954</name>
</gene>
<reference evidence="2 3" key="1">
    <citation type="submission" date="2023-04" db="EMBL/GenBank/DDBJ databases">
        <title>Colletotrichum tabacum stain YC1 causing leaf anthracnose on Nicotiana tabacum(L.) cv.</title>
        <authorList>
            <person name="Ji Z."/>
            <person name="Wang M."/>
            <person name="Zhang J."/>
            <person name="Wang N."/>
            <person name="Zhou Z."/>
        </authorList>
    </citation>
    <scope>NUCLEOTIDE SEQUENCE [LARGE SCALE GENOMIC DNA]</scope>
    <source>
        <strain evidence="2 3">YC1</strain>
    </source>
</reference>
<dbReference type="GO" id="GO:0004029">
    <property type="term" value="F:aldehyde dehydrogenase (NAD+) activity"/>
    <property type="evidence" value="ECO:0007669"/>
    <property type="project" value="TreeGrafter"/>
</dbReference>
<sequence length="430" mass="47547">MTAKIFLTGATGYIGGDALYQLYKKYPDFEYALLIRSDDKAKKVLEKYPTARIVLGGLDDSETLEREASWADIVIHTADSSDHAGAANAISKGLVQGHSPSRPGFWLHTGGTGILTYFDSEVRKVFGEMDDKVFNDYEGIEELVNLPAAAFHRNVDEIVLNTGRNHADSVKTAIVCPPTIYGEGRGPISGRGRQVYELAFFILKQKYSPRIGKGLSRWNNVHIHDLSKVFELLVGAALDPSRKDDTGLWGGHGYFFTENGEHVWGDLSKTIGQEAHKQGFIKDAAPEVRELSYDEAVKSPAGFEAASWGMNSRGAAVRARKVLGWKPQEKSIEDEVPTISRTMKDYGFDRCCSAEETEGLVCVCSSLVDTCGVRSHVLHEWVAKSDKKLVEETSCFIMLDPDEFPSGHVTLFNNNCKILTIDMLKAKVDK</sequence>
<dbReference type="InterPro" id="IPR051783">
    <property type="entry name" value="NAD(P)-dependent_oxidoreduct"/>
</dbReference>
<comment type="caution">
    <text evidence="2">The sequence shown here is derived from an EMBL/GenBank/DDBJ whole genome shotgun (WGS) entry which is preliminary data.</text>
</comment>
<dbReference type="AlphaFoldDB" id="A0AAV9T7E9"/>